<evidence type="ECO:0000313" key="8">
    <source>
        <dbReference type="EMBL" id="BAL90489.1"/>
    </source>
</evidence>
<evidence type="ECO:0000256" key="6">
    <source>
        <dbReference type="SAM" id="Phobius"/>
    </source>
</evidence>
<dbReference type="PROSITE" id="PS50011">
    <property type="entry name" value="PROTEIN_KINASE_DOM"/>
    <property type="match status" value="1"/>
</dbReference>
<keyword evidence="6" id="KW-0472">Membrane</keyword>
<evidence type="ECO:0000256" key="1">
    <source>
        <dbReference type="ARBA" id="ARBA00012513"/>
    </source>
</evidence>
<dbReference type="AlphaFoldDB" id="I0HBV2"/>
<reference evidence="8 9" key="1">
    <citation type="submission" date="2012-02" db="EMBL/GenBank/DDBJ databases">
        <title>Complete genome sequence of Actinoplanes missouriensis 431 (= NBRC 102363).</title>
        <authorList>
            <person name="Ohnishi Y."/>
            <person name="Ishikawa J."/>
            <person name="Sekine M."/>
            <person name="Hosoyama A."/>
            <person name="Harada T."/>
            <person name="Narita H."/>
            <person name="Hata T."/>
            <person name="Konno Y."/>
            <person name="Tutikane K."/>
            <person name="Fujita N."/>
            <person name="Horinouchi S."/>
            <person name="Hayakawa M."/>
        </authorList>
    </citation>
    <scope>NUCLEOTIDE SEQUENCE [LARGE SCALE GENOMIC DNA]</scope>
    <source>
        <strain evidence="9">ATCC 14538 / DSM 43046 / CBS 188.64 / JCM 3121 / NBRC 102363 / NCIMB 12654 / NRRL B-3342 / UNCC 431</strain>
    </source>
</reference>
<dbReference type="Proteomes" id="UP000007882">
    <property type="component" value="Chromosome"/>
</dbReference>
<dbReference type="PANTHER" id="PTHR43671:SF13">
    <property type="entry name" value="SERINE_THREONINE-PROTEIN KINASE NEK2"/>
    <property type="match status" value="1"/>
</dbReference>
<dbReference type="SUPFAM" id="SSF56112">
    <property type="entry name" value="Protein kinase-like (PK-like)"/>
    <property type="match status" value="1"/>
</dbReference>
<dbReference type="InterPro" id="IPR011009">
    <property type="entry name" value="Kinase-like_dom_sf"/>
</dbReference>
<dbReference type="Pfam" id="PF00069">
    <property type="entry name" value="Pkinase"/>
    <property type="match status" value="1"/>
</dbReference>
<keyword evidence="6" id="KW-0812">Transmembrane</keyword>
<dbReference type="InterPro" id="IPR050660">
    <property type="entry name" value="NEK_Ser/Thr_kinase"/>
</dbReference>
<gene>
    <name evidence="8" type="ordered locus">AMIS_52690</name>
</gene>
<keyword evidence="9" id="KW-1185">Reference proteome</keyword>
<evidence type="ECO:0000256" key="3">
    <source>
        <dbReference type="ARBA" id="ARBA00022741"/>
    </source>
</evidence>
<dbReference type="eggNOG" id="COG0515">
    <property type="taxonomic scope" value="Bacteria"/>
</dbReference>
<organism evidence="8 9">
    <name type="scientific">Actinoplanes missouriensis (strain ATCC 14538 / DSM 43046 / CBS 188.64 / JCM 3121 / NBRC 102363 / NCIMB 12654 / NRRL B-3342 / UNCC 431)</name>
    <dbReference type="NCBI Taxonomy" id="512565"/>
    <lineage>
        <taxon>Bacteria</taxon>
        <taxon>Bacillati</taxon>
        <taxon>Actinomycetota</taxon>
        <taxon>Actinomycetes</taxon>
        <taxon>Micromonosporales</taxon>
        <taxon>Micromonosporaceae</taxon>
        <taxon>Actinoplanes</taxon>
    </lineage>
</organism>
<dbReference type="PATRIC" id="fig|512565.3.peg.5263"/>
<evidence type="ECO:0000259" key="7">
    <source>
        <dbReference type="PROSITE" id="PS50011"/>
    </source>
</evidence>
<keyword evidence="2" id="KW-0808">Transferase</keyword>
<dbReference type="EMBL" id="AP012319">
    <property type="protein sequence ID" value="BAL90489.1"/>
    <property type="molecule type" value="Genomic_DNA"/>
</dbReference>
<feature type="domain" description="Protein kinase" evidence="7">
    <location>
        <begin position="1"/>
        <end position="119"/>
    </location>
</feature>
<accession>I0HBV2</accession>
<dbReference type="HOGENOM" id="CLU_691932_0_0_11"/>
<evidence type="ECO:0000256" key="5">
    <source>
        <dbReference type="ARBA" id="ARBA00022840"/>
    </source>
</evidence>
<dbReference type="InterPro" id="IPR000719">
    <property type="entry name" value="Prot_kinase_dom"/>
</dbReference>
<proteinExistence type="predicted"/>
<evidence type="ECO:0000256" key="2">
    <source>
        <dbReference type="ARBA" id="ARBA00022679"/>
    </source>
</evidence>
<evidence type="ECO:0000313" key="9">
    <source>
        <dbReference type="Proteomes" id="UP000007882"/>
    </source>
</evidence>
<keyword evidence="4" id="KW-0418">Kinase</keyword>
<keyword evidence="5" id="KW-0067">ATP-binding</keyword>
<dbReference type="Gene3D" id="1.10.510.10">
    <property type="entry name" value="Transferase(Phosphotransferase) domain 1"/>
    <property type="match status" value="1"/>
</dbReference>
<feature type="transmembrane region" description="Helical" evidence="6">
    <location>
        <begin position="174"/>
        <end position="195"/>
    </location>
</feature>
<protein>
    <recommendedName>
        <fullName evidence="1">non-specific serine/threonine protein kinase</fullName>
        <ecNumber evidence="1">2.7.11.1</ecNumber>
    </recommendedName>
</protein>
<dbReference type="EC" id="2.7.11.1" evidence="1"/>
<sequence length="398" mass="42208">MIDFGIARAAEAPTEHTRPDQMVGTIAYMAPERFATGAGRRPPEPAMDVFAWGVLVAFAATGRTPFAADSPVATAARILTQPPELDGLGGPIRELVAAALAKDPDQRPSAHELLSRLLAAGAADQAGPVEPQLQWAALAMRNNADAATERAEEAAEAWAWVARRRRVRQGLRNTVVFLGLTAFVLAVAGVGTAAMDWRVTRPVEDSFRTVAIADPLRGPGTWMPAAGRHQAGGTCDFSPDGLTAVRRAAADHRCAGPERSFAGPIITVRFLVAEEGDCAAVWLRISASRAHRVAACAERVTVAAENRDGVTTLGSAPVNPGFWYQWTTLTIVARGSYIDVELEGSGKLRTRIPAGGPDDGRLALGVVRDDASTSVPDGSDPLNEHGLAYFADVRVWEP</sequence>
<dbReference type="KEGG" id="ams:AMIS_52690"/>
<name>I0HBV2_ACTM4</name>
<dbReference type="PANTHER" id="PTHR43671">
    <property type="entry name" value="SERINE/THREONINE-PROTEIN KINASE NEK"/>
    <property type="match status" value="1"/>
</dbReference>
<dbReference type="STRING" id="512565.AMIS_52690"/>
<keyword evidence="6" id="KW-1133">Transmembrane helix</keyword>
<dbReference type="GO" id="GO:0005524">
    <property type="term" value="F:ATP binding"/>
    <property type="evidence" value="ECO:0007669"/>
    <property type="project" value="UniProtKB-KW"/>
</dbReference>
<dbReference type="RefSeq" id="WP_014445377.1">
    <property type="nucleotide sequence ID" value="NC_017093.1"/>
</dbReference>
<keyword evidence="3" id="KW-0547">Nucleotide-binding</keyword>
<evidence type="ECO:0000256" key="4">
    <source>
        <dbReference type="ARBA" id="ARBA00022777"/>
    </source>
</evidence>
<dbReference type="GO" id="GO:0004674">
    <property type="term" value="F:protein serine/threonine kinase activity"/>
    <property type="evidence" value="ECO:0007669"/>
    <property type="project" value="UniProtKB-EC"/>
</dbReference>